<evidence type="ECO:0000256" key="1">
    <source>
        <dbReference type="SAM" id="Phobius"/>
    </source>
</evidence>
<name>R0FZD7_9BRAS</name>
<protein>
    <submittedName>
        <fullName evidence="2">Uncharacterized protein</fullName>
    </submittedName>
</protein>
<keyword evidence="1" id="KW-0472">Membrane</keyword>
<sequence length="108" mass="12852">MILTLTTSKSILLFPPCSLCISSCIDDVFCNFFITTMYLLLFCISSNMSNTTKIIKIYLTLLHILVYVYYLNDYQDPSYSFAYTRIPLKFFCRYLYRIYDLCFYHSIN</sequence>
<feature type="transmembrane region" description="Helical" evidence="1">
    <location>
        <begin position="12"/>
        <end position="42"/>
    </location>
</feature>
<accession>R0FZD7</accession>
<keyword evidence="1" id="KW-0812">Transmembrane</keyword>
<evidence type="ECO:0000313" key="2">
    <source>
        <dbReference type="EMBL" id="EOA28181.1"/>
    </source>
</evidence>
<dbReference type="Proteomes" id="UP000029121">
    <property type="component" value="Unassembled WGS sequence"/>
</dbReference>
<keyword evidence="3" id="KW-1185">Reference proteome</keyword>
<feature type="transmembrane region" description="Helical" evidence="1">
    <location>
        <begin position="54"/>
        <end position="71"/>
    </location>
</feature>
<evidence type="ECO:0000313" key="3">
    <source>
        <dbReference type="Proteomes" id="UP000029121"/>
    </source>
</evidence>
<gene>
    <name evidence="2" type="ORF">CARUB_v10024371mg</name>
</gene>
<dbReference type="EMBL" id="KB870808">
    <property type="protein sequence ID" value="EOA28181.1"/>
    <property type="molecule type" value="Genomic_DNA"/>
</dbReference>
<keyword evidence="1" id="KW-1133">Transmembrane helix</keyword>
<proteinExistence type="predicted"/>
<organism evidence="2 3">
    <name type="scientific">Capsella rubella</name>
    <dbReference type="NCBI Taxonomy" id="81985"/>
    <lineage>
        <taxon>Eukaryota</taxon>
        <taxon>Viridiplantae</taxon>
        <taxon>Streptophyta</taxon>
        <taxon>Embryophyta</taxon>
        <taxon>Tracheophyta</taxon>
        <taxon>Spermatophyta</taxon>
        <taxon>Magnoliopsida</taxon>
        <taxon>eudicotyledons</taxon>
        <taxon>Gunneridae</taxon>
        <taxon>Pentapetalae</taxon>
        <taxon>rosids</taxon>
        <taxon>malvids</taxon>
        <taxon>Brassicales</taxon>
        <taxon>Brassicaceae</taxon>
        <taxon>Camelineae</taxon>
        <taxon>Capsella</taxon>
    </lineage>
</organism>
<reference evidence="3" key="1">
    <citation type="journal article" date="2013" name="Nat. Genet.">
        <title>The Capsella rubella genome and the genomic consequences of rapid mating system evolution.</title>
        <authorList>
            <person name="Slotte T."/>
            <person name="Hazzouri K.M."/>
            <person name="Agren J.A."/>
            <person name="Koenig D."/>
            <person name="Maumus F."/>
            <person name="Guo Y.L."/>
            <person name="Steige K."/>
            <person name="Platts A.E."/>
            <person name="Escobar J.S."/>
            <person name="Newman L.K."/>
            <person name="Wang W."/>
            <person name="Mandakova T."/>
            <person name="Vello E."/>
            <person name="Smith L.M."/>
            <person name="Henz S.R."/>
            <person name="Steffen J."/>
            <person name="Takuno S."/>
            <person name="Brandvain Y."/>
            <person name="Coop G."/>
            <person name="Andolfatto P."/>
            <person name="Hu T.T."/>
            <person name="Blanchette M."/>
            <person name="Clark R.M."/>
            <person name="Quesneville H."/>
            <person name="Nordborg M."/>
            <person name="Gaut B.S."/>
            <person name="Lysak M.A."/>
            <person name="Jenkins J."/>
            <person name="Grimwood J."/>
            <person name="Chapman J."/>
            <person name="Prochnik S."/>
            <person name="Shu S."/>
            <person name="Rokhsar D."/>
            <person name="Schmutz J."/>
            <person name="Weigel D."/>
            <person name="Wright S.I."/>
        </authorList>
    </citation>
    <scope>NUCLEOTIDE SEQUENCE [LARGE SCALE GENOMIC DNA]</scope>
    <source>
        <strain evidence="3">cv. Monte Gargano</strain>
    </source>
</reference>
<dbReference type="AlphaFoldDB" id="R0FZD7"/>